<evidence type="ECO:0000256" key="1">
    <source>
        <dbReference type="ARBA" id="ARBA00023125"/>
    </source>
</evidence>
<dbReference type="AlphaFoldDB" id="A0A163RX78"/>
<dbReference type="GO" id="GO:0003677">
    <property type="term" value="F:DNA binding"/>
    <property type="evidence" value="ECO:0007669"/>
    <property type="project" value="UniProtKB-KW"/>
</dbReference>
<proteinExistence type="predicted"/>
<dbReference type="PATRIC" id="fig|43678.3.peg.1558"/>
<dbReference type="InterPro" id="IPR011010">
    <property type="entry name" value="DNA_brk_join_enz"/>
</dbReference>
<dbReference type="EMBL" id="LRIE01000065">
    <property type="protein sequence ID" value="KZM35789.1"/>
    <property type="molecule type" value="Genomic_DNA"/>
</dbReference>
<dbReference type="SUPFAM" id="SSF56349">
    <property type="entry name" value="DNA breaking-rejoining enzymes"/>
    <property type="match status" value="1"/>
</dbReference>
<protein>
    <recommendedName>
        <fullName evidence="4">Core-binding (CB) domain-containing protein</fullName>
    </recommendedName>
</protein>
<evidence type="ECO:0000313" key="2">
    <source>
        <dbReference type="EMBL" id="KZM35789.1"/>
    </source>
</evidence>
<dbReference type="InterPro" id="IPR010998">
    <property type="entry name" value="Integrase_recombinase_N"/>
</dbReference>
<dbReference type="OrthoDB" id="1822491at2"/>
<comment type="caution">
    <text evidence="2">The sequence shown here is derived from an EMBL/GenBank/DDBJ whole genome shotgun (WGS) entry which is preliminary data.</text>
</comment>
<name>A0A163RX78_9CELL</name>
<accession>A0A163RX78</accession>
<dbReference type="Proteomes" id="UP000076447">
    <property type="component" value="Unassembled WGS sequence"/>
</dbReference>
<reference evidence="2 3" key="1">
    <citation type="submission" date="2016-01" db="EMBL/GenBank/DDBJ databases">
        <title>Genome sequence of Oerskovia enterophila VJag, an agar and cellulose degrading bacterium.</title>
        <authorList>
            <person name="Poehlein A."/>
            <person name="Jag V."/>
            <person name="Bengelsdorf F."/>
            <person name="Duerre P."/>
            <person name="Daniel R."/>
        </authorList>
    </citation>
    <scope>NUCLEOTIDE SEQUENCE [LARGE SCALE GENOMIC DNA]</scope>
    <source>
        <strain evidence="2 3">VJag</strain>
    </source>
</reference>
<gene>
    <name evidence="2" type="ORF">OJAG_14900</name>
</gene>
<sequence>MRTEDDRPLTFLTKSDARALLNRVHDPIARGEWEPPAEAVARREREEAETAARDVTFADYADQWLDRIATGPGKGGRLRKPATVMMYRGRVNNYLREPLGDTLVREIDTAVVRDLTRDLVAIPSRLRPGTTHNGIAGDAIDVLKLILRAAVRDGALAAMPDVATPQRKSVRHDQDHAPEDDVAIATLYCARRP</sequence>
<organism evidence="2 3">
    <name type="scientific">Oerskovia enterophila</name>
    <dbReference type="NCBI Taxonomy" id="43678"/>
    <lineage>
        <taxon>Bacteria</taxon>
        <taxon>Bacillati</taxon>
        <taxon>Actinomycetota</taxon>
        <taxon>Actinomycetes</taxon>
        <taxon>Micrococcales</taxon>
        <taxon>Cellulomonadaceae</taxon>
        <taxon>Oerskovia</taxon>
    </lineage>
</organism>
<evidence type="ECO:0000313" key="3">
    <source>
        <dbReference type="Proteomes" id="UP000076447"/>
    </source>
</evidence>
<dbReference type="RefSeq" id="WP_068707925.1">
    <property type="nucleotide sequence ID" value="NZ_LRIE01000065.1"/>
</dbReference>
<keyword evidence="1" id="KW-0238">DNA-binding</keyword>
<evidence type="ECO:0008006" key="4">
    <source>
        <dbReference type="Google" id="ProtNLM"/>
    </source>
</evidence>
<dbReference type="Gene3D" id="1.10.150.130">
    <property type="match status" value="1"/>
</dbReference>
<dbReference type="STRING" id="43678.OJAG_14900"/>